<dbReference type="KEGG" id="tpx:Turpa_1534"/>
<accession>I4B4H5</accession>
<dbReference type="SUPFAM" id="SSF143243">
    <property type="entry name" value="Nqo5-like"/>
    <property type="match status" value="1"/>
</dbReference>
<name>I4B4H5_TURPD</name>
<dbReference type="EMBL" id="CP002959">
    <property type="protein sequence ID" value="AFM12182.1"/>
    <property type="molecule type" value="Genomic_DNA"/>
</dbReference>
<dbReference type="InterPro" id="IPR001268">
    <property type="entry name" value="NADH_UbQ_OxRdtase_30kDa_su"/>
</dbReference>
<dbReference type="AlphaFoldDB" id="I4B4H5"/>
<dbReference type="PANTHER" id="PTHR10884">
    <property type="entry name" value="NADH DEHYDROGENASE UBIQUINONE IRON-SULFUR PROTEIN 3"/>
    <property type="match status" value="1"/>
</dbReference>
<organism evidence="7 8">
    <name type="scientific">Turneriella parva (strain ATCC BAA-1111 / DSM 21527 / NCTC 11395 / H)</name>
    <name type="common">Leptospira parva</name>
    <dbReference type="NCBI Taxonomy" id="869212"/>
    <lineage>
        <taxon>Bacteria</taxon>
        <taxon>Pseudomonadati</taxon>
        <taxon>Spirochaetota</taxon>
        <taxon>Spirochaetia</taxon>
        <taxon>Leptospirales</taxon>
        <taxon>Leptospiraceae</taxon>
        <taxon>Turneriella</taxon>
    </lineage>
</organism>
<dbReference type="GO" id="GO:0005886">
    <property type="term" value="C:plasma membrane"/>
    <property type="evidence" value="ECO:0007669"/>
    <property type="project" value="UniProtKB-SubCell"/>
</dbReference>
<dbReference type="GO" id="GO:0050136">
    <property type="term" value="F:NADH dehydrogenase (quinone) (non-electrogenic) activity"/>
    <property type="evidence" value="ECO:0007669"/>
    <property type="project" value="UniProtKB-UniRule"/>
</dbReference>
<keyword evidence="8" id="KW-1185">Reference proteome</keyword>
<keyword evidence="3" id="KW-0830">Ubiquinone</keyword>
<protein>
    <recommendedName>
        <fullName evidence="3">NADH-quinone oxidoreductase subunit C</fullName>
        <ecNumber evidence="3">7.1.1.-</ecNumber>
    </recommendedName>
    <alternativeName>
        <fullName evidence="3">NADH dehydrogenase I subunit C</fullName>
    </alternativeName>
    <alternativeName>
        <fullName evidence="3">NDH-1 subunit C</fullName>
    </alternativeName>
</protein>
<keyword evidence="7" id="KW-0560">Oxidoreductase</keyword>
<comment type="similarity">
    <text evidence="1 3 4">Belongs to the complex I 30 kDa subunit family.</text>
</comment>
<sequence>MSDTKFGAVTAAAATAGKNAALYAQQKTAIETSTVASKILRAAWPEASAPAGLTQAPIFKDGINPVAIDMPTLVVAKENLLAVVEFVRTAPVLSYDYLLDLTAVDLLGSPRAQDAVDNIGCRFQVVYLLRSMLSERRSATLRITVPVNDGEEVPTLTSVWPGANWPEREVFDLMGIRFSGHPNLRRIVLPENYRGHPLRKDFPVKGIGEDYLIEDLLYKRRNVD</sequence>
<dbReference type="GO" id="GO:0008137">
    <property type="term" value="F:NADH dehydrogenase (ubiquinone) activity"/>
    <property type="evidence" value="ECO:0007669"/>
    <property type="project" value="InterPro"/>
</dbReference>
<dbReference type="PANTHER" id="PTHR10884:SF14">
    <property type="entry name" value="NADH DEHYDROGENASE [UBIQUINONE] IRON-SULFUR PROTEIN 3, MITOCHONDRIAL"/>
    <property type="match status" value="1"/>
</dbReference>
<evidence type="ECO:0000256" key="1">
    <source>
        <dbReference type="ARBA" id="ARBA00007569"/>
    </source>
</evidence>
<dbReference type="InterPro" id="IPR037232">
    <property type="entry name" value="NADH_quin_OxRdtase_su_C/D-like"/>
</dbReference>
<dbReference type="InterPro" id="IPR020396">
    <property type="entry name" value="NADH_UbQ_OxRdtase_CS"/>
</dbReference>
<keyword evidence="3" id="KW-0997">Cell inner membrane</keyword>
<comment type="subcellular location">
    <subcellularLocation>
        <location evidence="3">Cell inner membrane</location>
        <topology evidence="3">Peripheral membrane protein</topology>
        <orientation evidence="3">Cytoplasmic side</orientation>
    </subcellularLocation>
</comment>
<keyword evidence="3 4" id="KW-0520">NAD</keyword>
<evidence type="ECO:0000256" key="5">
    <source>
        <dbReference type="RuleBase" id="RU003582"/>
    </source>
</evidence>
<dbReference type="STRING" id="869212.Turpa_1534"/>
<dbReference type="OrthoDB" id="9803286at2"/>
<dbReference type="Proteomes" id="UP000006048">
    <property type="component" value="Chromosome"/>
</dbReference>
<keyword evidence="3 4" id="KW-1278">Translocase</keyword>
<keyword evidence="3" id="KW-0472">Membrane</keyword>
<dbReference type="EC" id="7.1.1.-" evidence="3"/>
<dbReference type="Gene3D" id="3.30.460.80">
    <property type="entry name" value="NADH:ubiquinone oxidoreductase, 30kDa subunit"/>
    <property type="match status" value="1"/>
</dbReference>
<dbReference type="RefSeq" id="WP_014802693.1">
    <property type="nucleotide sequence ID" value="NC_018020.1"/>
</dbReference>
<dbReference type="NCBIfam" id="TIGR01961">
    <property type="entry name" value="NuoC_fam"/>
    <property type="match status" value="1"/>
</dbReference>
<dbReference type="InterPro" id="IPR010218">
    <property type="entry name" value="NADH_DH_suC"/>
</dbReference>
<keyword evidence="2 3" id="KW-0813">Transport</keyword>
<dbReference type="HAMAP" id="MF_01357">
    <property type="entry name" value="NDH1_NuoC"/>
    <property type="match status" value="1"/>
</dbReference>
<keyword evidence="3 5" id="KW-0874">Quinone</keyword>
<evidence type="ECO:0000313" key="8">
    <source>
        <dbReference type="Proteomes" id="UP000006048"/>
    </source>
</evidence>
<dbReference type="PROSITE" id="PS00542">
    <property type="entry name" value="COMPLEX1_30K"/>
    <property type="match status" value="1"/>
</dbReference>
<evidence type="ECO:0000256" key="4">
    <source>
        <dbReference type="RuleBase" id="RU003456"/>
    </source>
</evidence>
<comment type="catalytic activity">
    <reaction evidence="3 5">
        <text>a quinone + NADH + 5 H(+)(in) = a quinol + NAD(+) + 4 H(+)(out)</text>
        <dbReference type="Rhea" id="RHEA:57888"/>
        <dbReference type="ChEBI" id="CHEBI:15378"/>
        <dbReference type="ChEBI" id="CHEBI:24646"/>
        <dbReference type="ChEBI" id="CHEBI:57540"/>
        <dbReference type="ChEBI" id="CHEBI:57945"/>
        <dbReference type="ChEBI" id="CHEBI:132124"/>
    </reaction>
</comment>
<dbReference type="Pfam" id="PF00329">
    <property type="entry name" value="Complex1_30kDa"/>
    <property type="match status" value="1"/>
</dbReference>
<evidence type="ECO:0000259" key="6">
    <source>
        <dbReference type="Pfam" id="PF00329"/>
    </source>
</evidence>
<comment type="function">
    <text evidence="3">NDH-1 shuttles electrons from NADH, via FMN and iron-sulfur (Fe-S) centers, to quinones in the respiratory chain. The immediate electron acceptor for the enzyme in this species is believed to be ubiquinone. Couples the redox reaction to proton translocation (for every two electrons transferred, four hydrogen ions are translocated across the cytoplasmic membrane), and thus conserves the redox energy in a proton gradient.</text>
</comment>
<evidence type="ECO:0000313" key="7">
    <source>
        <dbReference type="EMBL" id="AFM12182.1"/>
    </source>
</evidence>
<comment type="subunit">
    <text evidence="3">NDH-1 is composed of 14 different subunits. Subunits NuoB, C, D, E, F, and G constitute the peripheral sector of the complex.</text>
</comment>
<keyword evidence="3" id="KW-1003">Cell membrane</keyword>
<gene>
    <name evidence="3" type="primary">nuoC</name>
    <name evidence="7" type="ordered locus">Turpa_1534</name>
</gene>
<dbReference type="PATRIC" id="fig|869212.3.peg.1528"/>
<dbReference type="GO" id="GO:0048038">
    <property type="term" value="F:quinone binding"/>
    <property type="evidence" value="ECO:0007669"/>
    <property type="project" value="UniProtKB-KW"/>
</dbReference>
<feature type="domain" description="NADH:ubiquinone oxidoreductase 30kDa subunit" evidence="6">
    <location>
        <begin position="74"/>
        <end position="206"/>
    </location>
</feature>
<reference evidence="7 8" key="1">
    <citation type="submission" date="2012-06" db="EMBL/GenBank/DDBJ databases">
        <title>The complete chromosome of genome of Turneriella parva DSM 21527.</title>
        <authorList>
            <consortium name="US DOE Joint Genome Institute (JGI-PGF)"/>
            <person name="Lucas S."/>
            <person name="Han J."/>
            <person name="Lapidus A."/>
            <person name="Bruce D."/>
            <person name="Goodwin L."/>
            <person name="Pitluck S."/>
            <person name="Peters L."/>
            <person name="Kyrpides N."/>
            <person name="Mavromatis K."/>
            <person name="Ivanova N."/>
            <person name="Mikhailova N."/>
            <person name="Chertkov O."/>
            <person name="Detter J.C."/>
            <person name="Tapia R."/>
            <person name="Han C."/>
            <person name="Land M."/>
            <person name="Hauser L."/>
            <person name="Markowitz V."/>
            <person name="Cheng J.-F."/>
            <person name="Hugenholtz P."/>
            <person name="Woyke T."/>
            <person name="Wu D."/>
            <person name="Gronow S."/>
            <person name="Wellnitz S."/>
            <person name="Brambilla E."/>
            <person name="Klenk H.-P."/>
            <person name="Eisen J.A."/>
        </authorList>
    </citation>
    <scope>NUCLEOTIDE SEQUENCE [LARGE SCALE GENOMIC DNA]</scope>
    <source>
        <strain evidence="8">ATCC BAA-1111 / DSM 21527 / NCTC 11395 / H</strain>
    </source>
</reference>
<dbReference type="HOGENOM" id="CLU_1234561_0_0_12"/>
<evidence type="ECO:0000256" key="3">
    <source>
        <dbReference type="HAMAP-Rule" id="MF_01357"/>
    </source>
</evidence>
<proteinExistence type="inferred from homology"/>
<evidence type="ECO:0000256" key="2">
    <source>
        <dbReference type="ARBA" id="ARBA00022448"/>
    </source>
</evidence>